<evidence type="ECO:0000313" key="1">
    <source>
        <dbReference type="EMBL" id="CAB4143510.1"/>
    </source>
</evidence>
<name>A0A6J5MEI1_9CAUD</name>
<reference evidence="1" key="1">
    <citation type="submission" date="2020-04" db="EMBL/GenBank/DDBJ databases">
        <authorList>
            <person name="Chiriac C."/>
            <person name="Salcher M."/>
            <person name="Ghai R."/>
            <person name="Kavagutti S V."/>
        </authorList>
    </citation>
    <scope>NUCLEOTIDE SEQUENCE</scope>
</reference>
<accession>A0A6J5MEI1</accession>
<dbReference type="EMBL" id="LR796421">
    <property type="protein sequence ID" value="CAB4143510.1"/>
    <property type="molecule type" value="Genomic_DNA"/>
</dbReference>
<proteinExistence type="predicted"/>
<organism evidence="1">
    <name type="scientific">uncultured Caudovirales phage</name>
    <dbReference type="NCBI Taxonomy" id="2100421"/>
    <lineage>
        <taxon>Viruses</taxon>
        <taxon>Duplodnaviria</taxon>
        <taxon>Heunggongvirae</taxon>
        <taxon>Uroviricota</taxon>
        <taxon>Caudoviricetes</taxon>
        <taxon>Peduoviridae</taxon>
        <taxon>Maltschvirus</taxon>
        <taxon>Maltschvirus maltsch</taxon>
    </lineage>
</organism>
<sequence>MGYLDNSTVTVDAILTNKGRQILAAGGRLGITKFALSDDEIDYTLWNPSHTLGSNYYGAVIEAMPVVEANPDEAQMMRYKLVTLPKDVLGVPVISINPGSITLTSLQESVTVTPSTLNLAGGNSALGYTAILSDDTVATLEVAPDGVIKGVSNSLLAGAGTTSATSFLDDEVNGISTAGSSITRVGTKFIVRAKPTTTRKSALITIIGNETGGFKTVSVGVAINLSANFTDVIR</sequence>
<protein>
    <submittedName>
        <fullName evidence="1">Uncharacterized protein</fullName>
    </submittedName>
</protein>
<gene>
    <name evidence="1" type="ORF">UFOVP450_156</name>
</gene>